<sequence>MHRQTKILSSYFENNTQFSSVITPALYTKTLLYLGIRASYRSKQVGSYAQELSTYGDLTGRHRRRRSRVEREVHTEWIDKLSKNIIRLIMVQLIVVDIRQSCHQLYLVAMKQQNPTIRDKMPITTNENLVLVCGAHDEDLPFLSHDSNLGERFGTAMGEIWITAYLIPASWTNTICTYPN</sequence>
<accession>A0AAN8P6T7</accession>
<reference evidence="1 2" key="1">
    <citation type="submission" date="2019-10" db="EMBL/GenBank/DDBJ databases">
        <authorList>
            <person name="Palmer J.M."/>
        </authorList>
    </citation>
    <scope>NUCLEOTIDE SEQUENCE [LARGE SCALE GENOMIC DNA]</scope>
    <source>
        <strain evidence="1 2">TWF506</strain>
    </source>
</reference>
<organism evidence="1 2">
    <name type="scientific">Arthrobotrys conoides</name>
    <dbReference type="NCBI Taxonomy" id="74498"/>
    <lineage>
        <taxon>Eukaryota</taxon>
        <taxon>Fungi</taxon>
        <taxon>Dikarya</taxon>
        <taxon>Ascomycota</taxon>
        <taxon>Pezizomycotina</taxon>
        <taxon>Orbiliomycetes</taxon>
        <taxon>Orbiliales</taxon>
        <taxon>Orbiliaceae</taxon>
        <taxon>Arthrobotrys</taxon>
    </lineage>
</organism>
<dbReference type="AlphaFoldDB" id="A0AAN8P6T7"/>
<dbReference type="EMBL" id="JAVHJM010000011">
    <property type="protein sequence ID" value="KAK6502449.1"/>
    <property type="molecule type" value="Genomic_DNA"/>
</dbReference>
<evidence type="ECO:0000313" key="2">
    <source>
        <dbReference type="Proteomes" id="UP001307849"/>
    </source>
</evidence>
<keyword evidence="2" id="KW-1185">Reference proteome</keyword>
<comment type="caution">
    <text evidence="1">The sequence shown here is derived from an EMBL/GenBank/DDBJ whole genome shotgun (WGS) entry which is preliminary data.</text>
</comment>
<gene>
    <name evidence="1" type="ORF">TWF506_003031</name>
</gene>
<proteinExistence type="predicted"/>
<protein>
    <submittedName>
        <fullName evidence="1">Uncharacterized protein</fullName>
    </submittedName>
</protein>
<dbReference type="Proteomes" id="UP001307849">
    <property type="component" value="Unassembled WGS sequence"/>
</dbReference>
<name>A0AAN8P6T7_9PEZI</name>
<evidence type="ECO:0000313" key="1">
    <source>
        <dbReference type="EMBL" id="KAK6502449.1"/>
    </source>
</evidence>